<feature type="signal peptide" evidence="1">
    <location>
        <begin position="1"/>
        <end position="25"/>
    </location>
</feature>
<sequence length="436" mass="46308">MGEMSMNTILRLALPLALLAAPAAAQTGASGTTPQTLAQQMFAEASAAIGNADYEAARRLLEAALDLKPAHPAVLRGLAIVALRAENPEDGFQALERMARAGIAFDPEPLEDLLRTANTARFEAVAGQLAANSAPVGQAEVVAEIDRPGALIEGVAIDIETDRLFVSSVTGREILLLEPFARDEPRVFADQEDGLWSVFGLAVDDRTRVVWAGSAAIEQTPLEDGETGGTALFAFDLVTGDLYRRYQIDDAVQIADFTVRDGTVYASDSQAPRVYVLDSVSGELEVLAEDPRFVSLQGVALARGALYVADYAMGLWRIDLGDRSVSLVRGGTESLIGIDGLRQTRDGRILAVRNGTRPHQVMAIDLDADGHAVASTEVLLRGHPAMTGELAEPTLIDPADGRAWLVANAAWPRFPAEGEGPGGEQPATVILEIDLP</sequence>
<name>A0A9W6IMP6_9PROT</name>
<evidence type="ECO:0008006" key="4">
    <source>
        <dbReference type="Google" id="ProtNLM"/>
    </source>
</evidence>
<dbReference type="InterPro" id="IPR011990">
    <property type="entry name" value="TPR-like_helical_dom_sf"/>
</dbReference>
<feature type="chain" id="PRO_5040857637" description="Tetratricopeptide repeat protein" evidence="1">
    <location>
        <begin position="26"/>
        <end position="436"/>
    </location>
</feature>
<comment type="caution">
    <text evidence="2">The sequence shown here is derived from an EMBL/GenBank/DDBJ whole genome shotgun (WGS) entry which is preliminary data.</text>
</comment>
<organism evidence="2 3">
    <name type="scientific">Maricaulis virginensis</name>
    <dbReference type="NCBI Taxonomy" id="144022"/>
    <lineage>
        <taxon>Bacteria</taxon>
        <taxon>Pseudomonadati</taxon>
        <taxon>Pseudomonadota</taxon>
        <taxon>Alphaproteobacteria</taxon>
        <taxon>Maricaulales</taxon>
        <taxon>Maricaulaceae</taxon>
        <taxon>Maricaulis</taxon>
    </lineage>
</organism>
<reference evidence="2" key="2">
    <citation type="submission" date="2023-01" db="EMBL/GenBank/DDBJ databases">
        <authorList>
            <person name="Sun Q."/>
            <person name="Evtushenko L."/>
        </authorList>
    </citation>
    <scope>NUCLEOTIDE SEQUENCE</scope>
    <source>
        <strain evidence="2">VKM B-1513</strain>
    </source>
</reference>
<keyword evidence="1" id="KW-0732">Signal</keyword>
<dbReference type="SUPFAM" id="SSF63829">
    <property type="entry name" value="Calcium-dependent phosphotriesterase"/>
    <property type="match status" value="1"/>
</dbReference>
<evidence type="ECO:0000256" key="1">
    <source>
        <dbReference type="SAM" id="SignalP"/>
    </source>
</evidence>
<reference evidence="2" key="1">
    <citation type="journal article" date="2014" name="Int. J. Syst. Evol. Microbiol.">
        <title>Complete genome sequence of Corynebacterium casei LMG S-19264T (=DSM 44701T), isolated from a smear-ripened cheese.</title>
        <authorList>
            <consortium name="US DOE Joint Genome Institute (JGI-PGF)"/>
            <person name="Walter F."/>
            <person name="Albersmeier A."/>
            <person name="Kalinowski J."/>
            <person name="Ruckert C."/>
        </authorList>
    </citation>
    <scope>NUCLEOTIDE SEQUENCE</scope>
    <source>
        <strain evidence="2">VKM B-1513</strain>
    </source>
</reference>
<dbReference type="AlphaFoldDB" id="A0A9W6IMP6"/>
<protein>
    <recommendedName>
        <fullName evidence="4">Tetratricopeptide repeat protein</fullName>
    </recommendedName>
</protein>
<evidence type="ECO:0000313" key="3">
    <source>
        <dbReference type="Proteomes" id="UP001143486"/>
    </source>
</evidence>
<dbReference type="Gene3D" id="1.25.40.10">
    <property type="entry name" value="Tetratricopeptide repeat domain"/>
    <property type="match status" value="1"/>
</dbReference>
<gene>
    <name evidence="2" type="ORF">GCM10017621_26240</name>
</gene>
<dbReference type="Proteomes" id="UP001143486">
    <property type="component" value="Unassembled WGS sequence"/>
</dbReference>
<keyword evidence="3" id="KW-1185">Reference proteome</keyword>
<proteinExistence type="predicted"/>
<dbReference type="SUPFAM" id="SSF48452">
    <property type="entry name" value="TPR-like"/>
    <property type="match status" value="1"/>
</dbReference>
<evidence type="ECO:0000313" key="2">
    <source>
        <dbReference type="EMBL" id="GLK53116.1"/>
    </source>
</evidence>
<dbReference type="EMBL" id="BSFE01000008">
    <property type="protein sequence ID" value="GLK53116.1"/>
    <property type="molecule type" value="Genomic_DNA"/>
</dbReference>
<dbReference type="Gene3D" id="2.120.10.30">
    <property type="entry name" value="TolB, C-terminal domain"/>
    <property type="match status" value="1"/>
</dbReference>
<accession>A0A9W6IMP6</accession>
<dbReference type="InterPro" id="IPR011042">
    <property type="entry name" value="6-blade_b-propeller_TolB-like"/>
</dbReference>